<proteinExistence type="evidence at transcript level"/>
<evidence type="ECO:0000313" key="2">
    <source>
        <dbReference type="EMBL" id="JAG92086.1"/>
    </source>
</evidence>
<dbReference type="Gene3D" id="2.30.130.100">
    <property type="match status" value="1"/>
</dbReference>
<feature type="chain" id="PRO_5002202340" evidence="1">
    <location>
        <begin position="35"/>
        <end position="133"/>
    </location>
</feature>
<accession>A0A0C9RWW7</accession>
<evidence type="ECO:0000256" key="1">
    <source>
        <dbReference type="SAM" id="SignalP"/>
    </source>
</evidence>
<dbReference type="AlphaFoldDB" id="A0A0C9RWW7"/>
<name>A0A0C9RWW7_AMBAM</name>
<sequence>HMGMRLKKATKMLVYTFFCCVLLALPCFTFPSHGSNNYDDVRSTASINRTCPNVLFADGPNNIKRPVGCACGGRSQNLTAGTLCYVPGSWNGTKYGPAVYFCTLGECDSRGRCVSIYRGEPCPEGPIVQGRPK</sequence>
<organism evidence="2">
    <name type="scientific">Amblyomma americanum</name>
    <name type="common">Lone star tick</name>
    <dbReference type="NCBI Taxonomy" id="6943"/>
    <lineage>
        <taxon>Eukaryota</taxon>
        <taxon>Metazoa</taxon>
        <taxon>Ecdysozoa</taxon>
        <taxon>Arthropoda</taxon>
        <taxon>Chelicerata</taxon>
        <taxon>Arachnida</taxon>
        <taxon>Acari</taxon>
        <taxon>Parasitiformes</taxon>
        <taxon>Ixodida</taxon>
        <taxon>Ixodoidea</taxon>
        <taxon>Ixodidae</taxon>
        <taxon>Amblyomminae</taxon>
        <taxon>Amblyomma</taxon>
    </lineage>
</organism>
<feature type="non-terminal residue" evidence="2">
    <location>
        <position position="1"/>
    </location>
</feature>
<protein>
    <submittedName>
        <fullName evidence="2">Putative secreted protein</fullName>
    </submittedName>
</protein>
<dbReference type="EMBL" id="GBZX01000654">
    <property type="protein sequence ID" value="JAG92086.1"/>
    <property type="molecule type" value="mRNA"/>
</dbReference>
<feature type="signal peptide" evidence="1">
    <location>
        <begin position="1"/>
        <end position="34"/>
    </location>
</feature>
<reference evidence="2" key="1">
    <citation type="journal article" date="2015" name="PLoS ONE">
        <title>An Insight into the Sialome of the Lone Star Tick, Amblyomma americanum, with a Glimpse on Its Time Dependent Gene Expression.</title>
        <authorList>
            <person name="Karim S."/>
            <person name="Ribeiro J.M."/>
        </authorList>
    </citation>
    <scope>NUCLEOTIDE SEQUENCE</scope>
    <source>
        <tissue evidence="2">Salivary gland</tissue>
    </source>
</reference>
<keyword evidence="1" id="KW-0732">Signal</keyword>